<dbReference type="EMBL" id="JANBUJ010000093">
    <property type="protein sequence ID" value="KAJ2774512.1"/>
    <property type="molecule type" value="Genomic_DNA"/>
</dbReference>
<comment type="caution">
    <text evidence="1">The sequence shown here is derived from an EMBL/GenBank/DDBJ whole genome shotgun (WGS) entry which is preliminary data.</text>
</comment>
<dbReference type="Proteomes" id="UP001140234">
    <property type="component" value="Unassembled WGS sequence"/>
</dbReference>
<evidence type="ECO:0000313" key="2">
    <source>
        <dbReference type="Proteomes" id="UP001140234"/>
    </source>
</evidence>
<name>A0ACC1K6Y8_9FUNG</name>
<reference evidence="1" key="1">
    <citation type="submission" date="2022-07" db="EMBL/GenBank/DDBJ databases">
        <title>Phylogenomic reconstructions and comparative analyses of Kickxellomycotina fungi.</title>
        <authorList>
            <person name="Reynolds N.K."/>
            <person name="Stajich J.E."/>
            <person name="Barry K."/>
            <person name="Grigoriev I.V."/>
            <person name="Crous P."/>
            <person name="Smith M.E."/>
        </authorList>
    </citation>
    <scope>NUCLEOTIDE SEQUENCE</scope>
    <source>
        <strain evidence="1">CBS 109366</strain>
    </source>
</reference>
<protein>
    <submittedName>
        <fullName evidence="1">Uncharacterized protein</fullName>
    </submittedName>
</protein>
<accession>A0ACC1K6Y8</accession>
<sequence length="491" mass="52937">MFRRARVAAGAARAVRAVRAASKPDTVGAGQGSENYSAAVPADMPPVKRPAPPTTPGRRGGSQLEFPDPKRRLTGSPTAAAMPSPPRAEAPAGTVDIVQDISVPMRKPPQPTPLISRTRTRVVETPNGKAADSKQRRRSASGRRTAGPLPTANGEELGGGQTQQRSRRKSTMGRRRSTFSMRGKRASSIGGGFKALPHDSVDAADFYRHISPELPEPIRLRQLLAWCARRTTKEPQWPSGLPDHVTKMLSDALREAAEDVHSAFEKGEIATSWYHRPVDPQADASAEGNELQAHPENTANREAKEKLLARIALLRAEDEQWVGELKRAGAAHARALDRLPKAVQTAQAPESATIEPISKPLAKIDWSPAGPEAAQYVQEADGGAIDAELDAAEAQIEQATRDLEIQLDAFHFDMHRASETHRHAAEVCDRRLKDIGFIFSQRQARAQVVAASAQRTATSVPRDGDAPAPAEPVDPTRDLLRTLAATLAGPS</sequence>
<keyword evidence="2" id="KW-1185">Reference proteome</keyword>
<evidence type="ECO:0000313" key="1">
    <source>
        <dbReference type="EMBL" id="KAJ2774512.1"/>
    </source>
</evidence>
<gene>
    <name evidence="1" type="ORF">IWQ57_000785</name>
</gene>
<proteinExistence type="predicted"/>
<organism evidence="1 2">
    <name type="scientific">Coemansia nantahalensis</name>
    <dbReference type="NCBI Taxonomy" id="2789366"/>
    <lineage>
        <taxon>Eukaryota</taxon>
        <taxon>Fungi</taxon>
        <taxon>Fungi incertae sedis</taxon>
        <taxon>Zoopagomycota</taxon>
        <taxon>Kickxellomycotina</taxon>
        <taxon>Kickxellomycetes</taxon>
        <taxon>Kickxellales</taxon>
        <taxon>Kickxellaceae</taxon>
        <taxon>Coemansia</taxon>
    </lineage>
</organism>